<protein>
    <submittedName>
        <fullName evidence="3">Zinc metalloproteinase Mpr protein</fullName>
    </submittedName>
</protein>
<geneLocation type="plasmid" evidence="4">
    <name>megaPlasmid mpAca1.1</name>
</geneLocation>
<evidence type="ECO:0000313" key="4">
    <source>
        <dbReference type="Proteomes" id="UP000005522"/>
    </source>
</evidence>
<evidence type="ECO:0000256" key="1">
    <source>
        <dbReference type="SAM" id="MobiDB-lite"/>
    </source>
</evidence>
<dbReference type="InterPro" id="IPR006640">
    <property type="entry name" value="SprT-like_domain"/>
</dbReference>
<dbReference type="HOGENOM" id="CLU_068645_0_0_6"/>
<dbReference type="Pfam" id="PF10263">
    <property type="entry name" value="SprT-like"/>
    <property type="match status" value="1"/>
</dbReference>
<dbReference type="Proteomes" id="UP000005522">
    <property type="component" value="Plasmid megap mpAca1.1"/>
</dbReference>
<dbReference type="eggNOG" id="COG3091">
    <property type="taxonomic scope" value="Bacteria"/>
</dbReference>
<reference evidence="3 4" key="1">
    <citation type="journal article" date="2009" name="J. Bacteriol.">
        <title>Draft genome sequence of the extremely acidophilic bacterium Acidithiobacillus caldus ATCC 51756 reveals metabolic versatility in the genus Acidithiobacillus.</title>
        <authorList>
            <person name="Valdes J."/>
            <person name="Quatrini R."/>
            <person name="Hallberg K."/>
            <person name="Dopson M."/>
            <person name="Valenzuela P.D."/>
            <person name="Holmes D.S."/>
        </authorList>
    </citation>
    <scope>NUCLEOTIDE SEQUENCE [LARGE SCALE GENOMIC DNA]</scope>
    <source>
        <strain evidence="4">ATCC 51756 / DSM 8584 / KU</strain>
        <plasmid evidence="4">megaPlasmid mpAca1.1</plasmid>
    </source>
</reference>
<organism evidence="3 4">
    <name type="scientific">Acidithiobacillus caldus (strain ATCC 51756 / DSM 8584 / KU)</name>
    <dbReference type="NCBI Taxonomy" id="637389"/>
    <lineage>
        <taxon>Bacteria</taxon>
        <taxon>Pseudomonadati</taxon>
        <taxon>Pseudomonadota</taxon>
        <taxon>Acidithiobacillia</taxon>
        <taxon>Acidithiobacillales</taxon>
        <taxon>Acidithiobacillaceae</taxon>
        <taxon>Acidithiobacillus</taxon>
    </lineage>
</organism>
<dbReference type="KEGG" id="acz:Acaty_m0205"/>
<keyword evidence="3" id="KW-0614">Plasmid</keyword>
<gene>
    <name evidence="3" type="ORF">Acaty_m0205</name>
</gene>
<evidence type="ECO:0000313" key="3">
    <source>
        <dbReference type="EMBL" id="AIA56778.1"/>
    </source>
</evidence>
<dbReference type="EMBL" id="CP005987">
    <property type="protein sequence ID" value="AIA56778.1"/>
    <property type="molecule type" value="Genomic_DNA"/>
</dbReference>
<sequence length="301" mass="34298">MHLLARVAMPDPTEDTPTTTLYQELQQAFEHFNQALFVRELGKSLNPCIITLQRKRRSHGFFHSQRFCHLSSGAQADEISLNPTYFALHTIEESLSVLVHEMAHQYQALYGKPGRRGYHNKEWGGILKKIGLYPSSTGQPGGREVGEQMSHFIVPDGPFVRACNELITREYRLSWMDRFPELDDDEYEDPSLWEPIPAEDAPEPSRPEADPLTNAADPESDERKSAEETIHPPLRVDRAIIPALQRPDRFVLPSQLPPKTPNTRRKYRCPSCGNQVWGKPGMHLLCGESRCRQSAMEEKEA</sequence>
<name>A0A059ZZC7_ACICK</name>
<evidence type="ECO:0000259" key="2">
    <source>
        <dbReference type="Pfam" id="PF10263"/>
    </source>
</evidence>
<feature type="compositionally biased region" description="Basic and acidic residues" evidence="1">
    <location>
        <begin position="221"/>
        <end position="235"/>
    </location>
</feature>
<proteinExistence type="predicted"/>
<dbReference type="AlphaFoldDB" id="A0A059ZZC7"/>
<feature type="domain" description="SprT-like" evidence="2">
    <location>
        <begin position="25"/>
        <end position="131"/>
    </location>
</feature>
<dbReference type="GO" id="GO:0006950">
    <property type="term" value="P:response to stress"/>
    <property type="evidence" value="ECO:0007669"/>
    <property type="project" value="UniProtKB-ARBA"/>
</dbReference>
<feature type="region of interest" description="Disordered" evidence="1">
    <location>
        <begin position="186"/>
        <end position="235"/>
    </location>
</feature>
<accession>A0A059ZZC7</accession>